<evidence type="ECO:0000313" key="9">
    <source>
        <dbReference type="Proteomes" id="UP000000771"/>
    </source>
</evidence>
<organism evidence="8 9">
    <name type="scientific">Acidimicrobium ferrooxidans (strain DSM 10331 / JCM 15462 / NBRC 103882 / ICP)</name>
    <dbReference type="NCBI Taxonomy" id="525909"/>
    <lineage>
        <taxon>Bacteria</taxon>
        <taxon>Bacillati</taxon>
        <taxon>Actinomycetota</taxon>
        <taxon>Acidimicrobiia</taxon>
        <taxon>Acidimicrobiales</taxon>
        <taxon>Acidimicrobiaceae</taxon>
        <taxon>Acidimicrobium</taxon>
    </lineage>
</organism>
<dbReference type="GO" id="GO:0000455">
    <property type="term" value="P:enzyme-directed rRNA pseudouridine synthesis"/>
    <property type="evidence" value="ECO:0007669"/>
    <property type="project" value="TreeGrafter"/>
</dbReference>
<evidence type="ECO:0000259" key="7">
    <source>
        <dbReference type="SMART" id="SM00363"/>
    </source>
</evidence>
<dbReference type="Gene3D" id="3.10.290.10">
    <property type="entry name" value="RNA-binding S4 domain"/>
    <property type="match status" value="1"/>
</dbReference>
<dbReference type="AlphaFoldDB" id="C7LZI3"/>
<name>C7LZI3_ACIFD</name>
<dbReference type="SUPFAM" id="SSF55174">
    <property type="entry name" value="Alpha-L RNA-binding motif"/>
    <property type="match status" value="1"/>
</dbReference>
<evidence type="ECO:0000256" key="4">
    <source>
        <dbReference type="PIRSR" id="PIRSR606225-1"/>
    </source>
</evidence>
<dbReference type="EC" id="5.4.99.-" evidence="6"/>
<dbReference type="Pfam" id="PF00849">
    <property type="entry name" value="PseudoU_synth_2"/>
    <property type="match status" value="1"/>
</dbReference>
<keyword evidence="8" id="KW-0378">Hydrolase</keyword>
<dbReference type="eggNOG" id="COG0564">
    <property type="taxonomic scope" value="Bacteria"/>
</dbReference>
<dbReference type="CDD" id="cd00165">
    <property type="entry name" value="S4"/>
    <property type="match status" value="1"/>
</dbReference>
<dbReference type="InterPro" id="IPR036986">
    <property type="entry name" value="S4_RNA-bd_sf"/>
</dbReference>
<dbReference type="HOGENOM" id="CLU_016902_8_2_11"/>
<dbReference type="CDD" id="cd02869">
    <property type="entry name" value="PseudoU_synth_RluA_like"/>
    <property type="match status" value="1"/>
</dbReference>
<gene>
    <name evidence="8" type="ordered locus">Afer_1209</name>
</gene>
<evidence type="ECO:0000256" key="1">
    <source>
        <dbReference type="ARBA" id="ARBA00000073"/>
    </source>
</evidence>
<dbReference type="RefSeq" id="WP_015798627.1">
    <property type="nucleotide sequence ID" value="NC_013124.1"/>
</dbReference>
<keyword evidence="5" id="KW-0694">RNA-binding</keyword>
<dbReference type="Gene3D" id="3.30.2350.10">
    <property type="entry name" value="Pseudouridine synthase"/>
    <property type="match status" value="1"/>
</dbReference>
<keyword evidence="8" id="KW-0326">Glycosidase</keyword>
<comment type="similarity">
    <text evidence="2 6">Belongs to the pseudouridine synthase RluA family.</text>
</comment>
<dbReference type="PANTHER" id="PTHR21600:SF44">
    <property type="entry name" value="RIBOSOMAL LARGE SUBUNIT PSEUDOURIDINE SYNTHASE D"/>
    <property type="match status" value="1"/>
</dbReference>
<dbReference type="SUPFAM" id="SSF55120">
    <property type="entry name" value="Pseudouridine synthase"/>
    <property type="match status" value="1"/>
</dbReference>
<dbReference type="InterPro" id="IPR006224">
    <property type="entry name" value="PsdUridine_synth_RluA-like_CS"/>
</dbReference>
<accession>C7LZI3</accession>
<comment type="catalytic activity">
    <reaction evidence="1 6">
        <text>a uridine in RNA = a pseudouridine in RNA</text>
        <dbReference type="Rhea" id="RHEA:48348"/>
        <dbReference type="Rhea" id="RHEA-COMP:12068"/>
        <dbReference type="Rhea" id="RHEA-COMP:12069"/>
        <dbReference type="ChEBI" id="CHEBI:65314"/>
        <dbReference type="ChEBI" id="CHEBI:65315"/>
    </reaction>
</comment>
<dbReference type="InterPro" id="IPR020103">
    <property type="entry name" value="PsdUridine_synth_cat_dom_sf"/>
</dbReference>
<dbReference type="Proteomes" id="UP000000771">
    <property type="component" value="Chromosome"/>
</dbReference>
<dbReference type="PROSITE" id="PS01129">
    <property type="entry name" value="PSI_RLU"/>
    <property type="match status" value="1"/>
</dbReference>
<feature type="domain" description="RNA-binding S4" evidence="7">
    <location>
        <begin position="15"/>
        <end position="74"/>
    </location>
</feature>
<dbReference type="NCBIfam" id="TIGR00005">
    <property type="entry name" value="rluA_subfam"/>
    <property type="match status" value="1"/>
</dbReference>
<evidence type="ECO:0000313" key="8">
    <source>
        <dbReference type="EMBL" id="ACU54141.1"/>
    </source>
</evidence>
<dbReference type="EMBL" id="CP001631">
    <property type="protein sequence ID" value="ACU54141.1"/>
    <property type="molecule type" value="Genomic_DNA"/>
</dbReference>
<evidence type="ECO:0000256" key="3">
    <source>
        <dbReference type="ARBA" id="ARBA00023235"/>
    </source>
</evidence>
<evidence type="ECO:0000256" key="6">
    <source>
        <dbReference type="RuleBase" id="RU362028"/>
    </source>
</evidence>
<dbReference type="InterPro" id="IPR002942">
    <property type="entry name" value="S4_RNA-bd"/>
</dbReference>
<evidence type="ECO:0000256" key="5">
    <source>
        <dbReference type="PROSITE-ProRule" id="PRU00182"/>
    </source>
</evidence>
<keyword evidence="9" id="KW-1185">Reference proteome</keyword>
<dbReference type="InterPro" id="IPR006225">
    <property type="entry name" value="PsdUridine_synth_RluC/D"/>
</dbReference>
<feature type="active site" evidence="4">
    <location>
        <position position="138"/>
    </location>
</feature>
<reference evidence="8 9" key="1">
    <citation type="journal article" date="2009" name="Stand. Genomic Sci.">
        <title>Complete genome sequence of Acidimicrobium ferrooxidans type strain (ICP).</title>
        <authorList>
            <person name="Clum A."/>
            <person name="Nolan M."/>
            <person name="Lang E."/>
            <person name="Glavina Del Rio T."/>
            <person name="Tice H."/>
            <person name="Copeland A."/>
            <person name="Cheng J.F."/>
            <person name="Lucas S."/>
            <person name="Chen F."/>
            <person name="Bruce D."/>
            <person name="Goodwin L."/>
            <person name="Pitluck S."/>
            <person name="Ivanova N."/>
            <person name="Mavrommatis K."/>
            <person name="Mikhailova N."/>
            <person name="Pati A."/>
            <person name="Chen A."/>
            <person name="Palaniappan K."/>
            <person name="Goker M."/>
            <person name="Spring S."/>
            <person name="Land M."/>
            <person name="Hauser L."/>
            <person name="Chang Y.J."/>
            <person name="Jeffries C.C."/>
            <person name="Chain P."/>
            <person name="Bristow J."/>
            <person name="Eisen J.A."/>
            <person name="Markowitz V."/>
            <person name="Hugenholtz P."/>
            <person name="Kyrpides N.C."/>
            <person name="Klenk H.P."/>
            <person name="Lapidus A."/>
        </authorList>
    </citation>
    <scope>NUCLEOTIDE SEQUENCE [LARGE SCALE GENOMIC DNA]</scope>
    <source>
        <strain evidence="9">DSM 10331 / JCM 15462 / NBRC 103882 / ICP</strain>
    </source>
</reference>
<comment type="function">
    <text evidence="6">Responsible for synthesis of pseudouridine from uracil.</text>
</comment>
<protein>
    <recommendedName>
        <fullName evidence="6">Pseudouridine synthase</fullName>
        <ecNumber evidence="6">5.4.99.-</ecNumber>
    </recommendedName>
</protein>
<proteinExistence type="inferred from homology"/>
<sequence>MGELRLTIGASLAGERLDRAVAIAGGIERAFAQQLVDDGGVLVDGRVEQRRSRRLRAGELLEATWPDPAAPPAPEGAPVVCYEDDDVAVIDKPAGLIVHRTHLRDVRPSVADWALERWPSLRALPGDPLRRGLVHRLDRGTSGLMVIALSAGAYESLRRAVHDHEVERRYRALVVGVPPQAARIEAPLGRDLRDLSRVAVVSGGRDARTQLRVVWHGPDTSLVELTLETGRTHQIRVHLSAIGHPIVGDEVYGVPYGGLERPFLHATALAFEHPTRPGRVEVTAELPEDLGELAARARTEAILRVDEGR</sequence>
<dbReference type="InterPro" id="IPR050188">
    <property type="entry name" value="RluA_PseudoU_synthase"/>
</dbReference>
<dbReference type="KEGG" id="afo:Afer_1209"/>
<dbReference type="GO" id="GO:0003723">
    <property type="term" value="F:RNA binding"/>
    <property type="evidence" value="ECO:0007669"/>
    <property type="project" value="UniProtKB-KW"/>
</dbReference>
<dbReference type="PROSITE" id="PS50889">
    <property type="entry name" value="S4"/>
    <property type="match status" value="1"/>
</dbReference>
<dbReference type="SMART" id="SM00363">
    <property type="entry name" value="S4"/>
    <property type="match status" value="1"/>
</dbReference>
<dbReference type="GO" id="GO:0120159">
    <property type="term" value="F:rRNA pseudouridine synthase activity"/>
    <property type="evidence" value="ECO:0007669"/>
    <property type="project" value="UniProtKB-ARBA"/>
</dbReference>
<dbReference type="STRING" id="525909.Afer_1209"/>
<dbReference type="GO" id="GO:0016798">
    <property type="term" value="F:hydrolase activity, acting on glycosyl bonds"/>
    <property type="evidence" value="ECO:0007669"/>
    <property type="project" value="UniProtKB-KW"/>
</dbReference>
<dbReference type="PANTHER" id="PTHR21600">
    <property type="entry name" value="MITOCHONDRIAL RNA PSEUDOURIDINE SYNTHASE"/>
    <property type="match status" value="1"/>
</dbReference>
<dbReference type="InterPro" id="IPR006145">
    <property type="entry name" value="PsdUridine_synth_RsuA/RluA"/>
</dbReference>
<keyword evidence="3 6" id="KW-0413">Isomerase</keyword>
<evidence type="ECO:0000256" key="2">
    <source>
        <dbReference type="ARBA" id="ARBA00010876"/>
    </source>
</evidence>
<dbReference type="Pfam" id="PF01479">
    <property type="entry name" value="S4"/>
    <property type="match status" value="1"/>
</dbReference>